<dbReference type="Proteomes" id="UP001203207">
    <property type="component" value="Unassembled WGS sequence"/>
</dbReference>
<dbReference type="AlphaFoldDB" id="A0AAE3FZL7"/>
<dbReference type="Pfam" id="PF00903">
    <property type="entry name" value="Glyoxalase"/>
    <property type="match status" value="2"/>
</dbReference>
<comment type="caution">
    <text evidence="2">The sequence shown here is derived from an EMBL/GenBank/DDBJ whole genome shotgun (WGS) entry which is preliminary data.</text>
</comment>
<dbReference type="RefSeq" id="WP_250585610.1">
    <property type="nucleotide sequence ID" value="NZ_JAKRVX010000008.1"/>
</dbReference>
<dbReference type="InterPro" id="IPR004360">
    <property type="entry name" value="Glyas_Fos-R_dOase_dom"/>
</dbReference>
<keyword evidence="3" id="KW-1185">Reference proteome</keyword>
<gene>
    <name evidence="2" type="ORF">AArcSt2_14395</name>
</gene>
<sequence length="285" mass="30921">MDSRSIFSDLTSIGRAALTVQDLDRMVSFYCTIVGLSVLETSADTTTLGVGPEPLLVLIEDKSAQPRTPQQAGLFHIAFRYPTDVALGAALDRVQSEWNLDGAADHLVSEALYLTDPENNGLELYIDRPRGAWPYRANGTIKIGTVPLALDGLTQSSDGSQTAPTGTTIGHLHLAVSSIDRARGFYVDKLGMTPQTTMESALFVAFGGYHHHLGLNTWQNRAEPAGGCGLAWFEFVVDLNDGESLETVHEQCLTANLPVTTTGSYLELSDPDQIKIRVRTQKQSQ</sequence>
<accession>A0AAE3FZL7</accession>
<proteinExistence type="predicted"/>
<dbReference type="PROSITE" id="PS51819">
    <property type="entry name" value="VOC"/>
    <property type="match status" value="1"/>
</dbReference>
<reference evidence="2" key="1">
    <citation type="journal article" date="2022" name="Syst. Appl. Microbiol.">
        <title>Natronocalculus amylovorans gen. nov., sp. nov., and Natranaeroarchaeum aerophilus sp. nov., dominant culturable amylolytic natronoarchaea from hypersaline soda lakes in southwestern Siberia.</title>
        <authorList>
            <person name="Sorokin D.Y."/>
            <person name="Elcheninov A.G."/>
            <person name="Khizhniak T.V."/>
            <person name="Koenen M."/>
            <person name="Bale N.J."/>
            <person name="Damste J.S.S."/>
            <person name="Kublanov I.V."/>
        </authorList>
    </citation>
    <scope>NUCLEOTIDE SEQUENCE</scope>
    <source>
        <strain evidence="2">AArc-St2</strain>
    </source>
</reference>
<dbReference type="InterPro" id="IPR037523">
    <property type="entry name" value="VOC_core"/>
</dbReference>
<name>A0AAE3FZL7_9EURY</name>
<dbReference type="SUPFAM" id="SSF54593">
    <property type="entry name" value="Glyoxalase/Bleomycin resistance protein/Dihydroxybiphenyl dioxygenase"/>
    <property type="match status" value="2"/>
</dbReference>
<evidence type="ECO:0000313" key="3">
    <source>
        <dbReference type="Proteomes" id="UP001203207"/>
    </source>
</evidence>
<dbReference type="Gene3D" id="3.10.180.10">
    <property type="entry name" value="2,3-Dihydroxybiphenyl 1,2-Dioxygenase, domain 1"/>
    <property type="match status" value="2"/>
</dbReference>
<dbReference type="InterPro" id="IPR029068">
    <property type="entry name" value="Glyas_Bleomycin-R_OHBP_Dase"/>
</dbReference>
<dbReference type="EMBL" id="JAKRVX010000008">
    <property type="protein sequence ID" value="MCL9818130.1"/>
    <property type="molecule type" value="Genomic_DNA"/>
</dbReference>
<reference evidence="2" key="2">
    <citation type="submission" date="2022-02" db="EMBL/GenBank/DDBJ databases">
        <authorList>
            <person name="Elcheninov A.G."/>
            <person name="Sorokin D.Y."/>
            <person name="Kublanov I.V."/>
        </authorList>
    </citation>
    <scope>NUCLEOTIDE SEQUENCE</scope>
    <source>
        <strain evidence="2">AArc-St2</strain>
    </source>
</reference>
<protein>
    <submittedName>
        <fullName evidence="2">VOC family protein</fullName>
    </submittedName>
</protein>
<feature type="domain" description="VOC" evidence="1">
    <location>
        <begin position="12"/>
        <end position="127"/>
    </location>
</feature>
<organism evidence="2 3">
    <name type="scientific">Natronocalculus amylovorans</name>
    <dbReference type="NCBI Taxonomy" id="2917812"/>
    <lineage>
        <taxon>Archaea</taxon>
        <taxon>Methanobacteriati</taxon>
        <taxon>Methanobacteriota</taxon>
        <taxon>Stenosarchaea group</taxon>
        <taxon>Halobacteria</taxon>
        <taxon>Halobacteriales</taxon>
        <taxon>Haloferacaceae</taxon>
        <taxon>Natronocalculus</taxon>
    </lineage>
</organism>
<evidence type="ECO:0000259" key="1">
    <source>
        <dbReference type="PROSITE" id="PS51819"/>
    </source>
</evidence>
<dbReference type="PANTHER" id="PTHR43279:SF1">
    <property type="entry name" value="CATECHOL-2,3-DIOXYGENASE"/>
    <property type="match status" value="1"/>
</dbReference>
<dbReference type="PANTHER" id="PTHR43279">
    <property type="entry name" value="CATECHOL-2,3-DIOXYGENASE"/>
    <property type="match status" value="1"/>
</dbReference>
<evidence type="ECO:0000313" key="2">
    <source>
        <dbReference type="EMBL" id="MCL9818130.1"/>
    </source>
</evidence>